<dbReference type="InterPro" id="IPR002108">
    <property type="entry name" value="ADF-H"/>
</dbReference>
<dbReference type="STRING" id="542762.A0A4S4EY51"/>
<evidence type="ECO:0000313" key="5">
    <source>
        <dbReference type="EMBL" id="THG21969.1"/>
    </source>
</evidence>
<proteinExistence type="inferred from homology"/>
<dbReference type="Gene3D" id="3.40.20.10">
    <property type="entry name" value="Severin"/>
    <property type="match status" value="2"/>
</dbReference>
<feature type="compositionally biased region" description="Polar residues" evidence="3">
    <location>
        <begin position="149"/>
        <end position="172"/>
    </location>
</feature>
<comment type="caution">
    <text evidence="5">The sequence shown here is derived from an EMBL/GenBank/DDBJ whole genome shotgun (WGS) entry which is preliminary data.</text>
</comment>
<sequence>MTAAMPSEAGFLMKKGLSYSVNVRLEVQDSIMDVSVQYVDPVKVDLISPNEWGQLWSNCKQGSSTIGGMVAELGSALEDALVLLSASAPPLEGCEIGCHKKEKVCGKLIINQDDSLIVTSPKKIGEHAMLSCSRNMLFHDEPVSGKAKISNTTSEGQSSLQSHNPTSTSITSFPLVSAMKGSREKQGLHVGKLSVSWAPDVYDPPATSQSHTVKSHNQHHSMPSKKSYRHKHKGKSSRSSSTDKKHRHKTGSQIEQAIMEHILPGSYSTFQPSPRASFPLVRPTFPANAASGMAVHDDCKLKFLELKAKRTYRFIVYKIEEEQKEVVVEKVEENCQKSRIFFIAWSPDTSRVRSKMIYASSKDRFKRELDGIQVELQATDPTEIGLDVIKSRCDK</sequence>
<dbReference type="AlphaFoldDB" id="A0A4S4EY51"/>
<feature type="domain" description="ADF-H" evidence="4">
    <location>
        <begin position="266"/>
        <end position="394"/>
    </location>
</feature>
<feature type="region of interest" description="Disordered" evidence="3">
    <location>
        <begin position="146"/>
        <end position="172"/>
    </location>
</feature>
<evidence type="ECO:0000256" key="2">
    <source>
        <dbReference type="ARBA" id="ARBA00023203"/>
    </source>
</evidence>
<dbReference type="GO" id="GO:0015629">
    <property type="term" value="C:actin cytoskeleton"/>
    <property type="evidence" value="ECO:0007669"/>
    <property type="project" value="InterPro"/>
</dbReference>
<organism evidence="5 6">
    <name type="scientific">Camellia sinensis var. sinensis</name>
    <name type="common">China tea</name>
    <dbReference type="NCBI Taxonomy" id="542762"/>
    <lineage>
        <taxon>Eukaryota</taxon>
        <taxon>Viridiplantae</taxon>
        <taxon>Streptophyta</taxon>
        <taxon>Embryophyta</taxon>
        <taxon>Tracheophyta</taxon>
        <taxon>Spermatophyta</taxon>
        <taxon>Magnoliopsida</taxon>
        <taxon>eudicotyledons</taxon>
        <taxon>Gunneridae</taxon>
        <taxon>Pentapetalae</taxon>
        <taxon>asterids</taxon>
        <taxon>Ericales</taxon>
        <taxon>Theaceae</taxon>
        <taxon>Camellia</taxon>
    </lineage>
</organism>
<keyword evidence="6" id="KW-1185">Reference proteome</keyword>
<dbReference type="SUPFAM" id="SSF55753">
    <property type="entry name" value="Actin depolymerizing proteins"/>
    <property type="match status" value="1"/>
</dbReference>
<evidence type="ECO:0000259" key="4">
    <source>
        <dbReference type="PROSITE" id="PS51263"/>
    </source>
</evidence>
<dbReference type="SMART" id="SM00102">
    <property type="entry name" value="ADF"/>
    <property type="match status" value="1"/>
</dbReference>
<keyword evidence="2" id="KW-0009">Actin-binding</keyword>
<dbReference type="InterPro" id="IPR029006">
    <property type="entry name" value="ADF-H/Gelsolin-like_dom_sf"/>
</dbReference>
<feature type="region of interest" description="Disordered" evidence="3">
    <location>
        <begin position="205"/>
        <end position="251"/>
    </location>
</feature>
<evidence type="ECO:0000313" key="6">
    <source>
        <dbReference type="Proteomes" id="UP000306102"/>
    </source>
</evidence>
<dbReference type="CDD" id="cd11286">
    <property type="entry name" value="ADF_cofilin_like"/>
    <property type="match status" value="1"/>
</dbReference>
<gene>
    <name evidence="5" type="ORF">TEA_005114</name>
</gene>
<dbReference type="EMBL" id="SDRB02001074">
    <property type="protein sequence ID" value="THG21969.1"/>
    <property type="molecule type" value="Genomic_DNA"/>
</dbReference>
<evidence type="ECO:0000256" key="3">
    <source>
        <dbReference type="SAM" id="MobiDB-lite"/>
    </source>
</evidence>
<dbReference type="GO" id="GO:0003779">
    <property type="term" value="F:actin binding"/>
    <property type="evidence" value="ECO:0007669"/>
    <property type="project" value="UniProtKB-KW"/>
</dbReference>
<protein>
    <recommendedName>
        <fullName evidence="4">ADF-H domain-containing protein</fullName>
    </recommendedName>
</protein>
<reference evidence="5 6" key="1">
    <citation type="journal article" date="2018" name="Proc. Natl. Acad. Sci. U.S.A.">
        <title>Draft genome sequence of Camellia sinensis var. sinensis provides insights into the evolution of the tea genome and tea quality.</title>
        <authorList>
            <person name="Wei C."/>
            <person name="Yang H."/>
            <person name="Wang S."/>
            <person name="Zhao J."/>
            <person name="Liu C."/>
            <person name="Gao L."/>
            <person name="Xia E."/>
            <person name="Lu Y."/>
            <person name="Tai Y."/>
            <person name="She G."/>
            <person name="Sun J."/>
            <person name="Cao H."/>
            <person name="Tong W."/>
            <person name="Gao Q."/>
            <person name="Li Y."/>
            <person name="Deng W."/>
            <person name="Jiang X."/>
            <person name="Wang W."/>
            <person name="Chen Q."/>
            <person name="Zhang S."/>
            <person name="Li H."/>
            <person name="Wu J."/>
            <person name="Wang P."/>
            <person name="Li P."/>
            <person name="Shi C."/>
            <person name="Zheng F."/>
            <person name="Jian J."/>
            <person name="Huang B."/>
            <person name="Shan D."/>
            <person name="Shi M."/>
            <person name="Fang C."/>
            <person name="Yue Y."/>
            <person name="Li F."/>
            <person name="Li D."/>
            <person name="Wei S."/>
            <person name="Han B."/>
            <person name="Jiang C."/>
            <person name="Yin Y."/>
            <person name="Xia T."/>
            <person name="Zhang Z."/>
            <person name="Bennetzen J.L."/>
            <person name="Zhao S."/>
            <person name="Wan X."/>
        </authorList>
    </citation>
    <scope>NUCLEOTIDE SEQUENCE [LARGE SCALE GENOMIC DNA]</scope>
    <source>
        <strain evidence="6">cv. Shuchazao</strain>
        <tissue evidence="5">Leaf</tissue>
    </source>
</reference>
<name>A0A4S4EY51_CAMSN</name>
<dbReference type="GO" id="GO:0030042">
    <property type="term" value="P:actin filament depolymerization"/>
    <property type="evidence" value="ECO:0007669"/>
    <property type="project" value="InterPro"/>
</dbReference>
<evidence type="ECO:0000256" key="1">
    <source>
        <dbReference type="ARBA" id="ARBA00006844"/>
    </source>
</evidence>
<dbReference type="PANTHER" id="PTHR11913">
    <property type="entry name" value="COFILIN-RELATED"/>
    <property type="match status" value="1"/>
</dbReference>
<feature type="compositionally biased region" description="Basic residues" evidence="3">
    <location>
        <begin position="213"/>
        <end position="236"/>
    </location>
</feature>
<accession>A0A4S4EY51</accession>
<dbReference type="Proteomes" id="UP000306102">
    <property type="component" value="Unassembled WGS sequence"/>
</dbReference>
<dbReference type="Pfam" id="PF00241">
    <property type="entry name" value="Cofilin_ADF"/>
    <property type="match status" value="2"/>
</dbReference>
<dbReference type="InterPro" id="IPR017904">
    <property type="entry name" value="ADF/Cofilin"/>
</dbReference>
<dbReference type="PROSITE" id="PS51263">
    <property type="entry name" value="ADF_H"/>
    <property type="match status" value="1"/>
</dbReference>
<comment type="similarity">
    <text evidence="1">Belongs to the actin-binding proteins ADF family.</text>
</comment>